<gene>
    <name evidence="1" type="ORF">ACFFIP_10420</name>
</gene>
<proteinExistence type="predicted"/>
<dbReference type="Pfam" id="PF17170">
    <property type="entry name" value="DUF5128"/>
    <property type="match status" value="1"/>
</dbReference>
<comment type="caution">
    <text evidence="1">The sequence shown here is derived from an EMBL/GenBank/DDBJ whole genome shotgun (WGS) entry which is preliminary data.</text>
</comment>
<dbReference type="RefSeq" id="WP_382387561.1">
    <property type="nucleotide sequence ID" value="NZ_JBHLWI010000028.1"/>
</dbReference>
<protein>
    <submittedName>
        <fullName evidence="1">6-bladed beta-propeller</fullName>
    </submittedName>
</protein>
<name>A0ABV6FT98_9BACT</name>
<keyword evidence="2" id="KW-1185">Reference proteome</keyword>
<accession>A0ABV6FT98</accession>
<sequence length="387" mass="44574">MKKYIILSWILVLQLSCSSQNDQNEGEIIEVRNFGKFIETDQFDILPFFDKSTYILLDVPEELELYQADKILAGDGLYFIMDAELGNGIFIFEETGNFVAEIPIGGNGPGEIPDLEDLTYNFDTKTLLVLGAYGRKLFEFSTIGEFIRDISLPENRFFNYIAYAGNDLIYLHTLPSPSYAQMKDERMVTALQLSSMEIIAEHLPVPVGLKYNITGEKPLTFQTGKVVFARAFGNRIHIFQKKGNLEKEILLQALAPTNNLYEKETLNQFMDLLADKNELAFADNYLETENLDFLLLVKSGSLTRWGVWDKKNGKFNLANTLFDSNINMPLLPHLEIDDRKVMKLFNDEFFEIYLNEVGHEDYLRKIEEMVPGFRDKTRKFILCIYEN</sequence>
<reference evidence="1 2" key="1">
    <citation type="submission" date="2024-09" db="EMBL/GenBank/DDBJ databases">
        <authorList>
            <person name="Sun Q."/>
            <person name="Mori K."/>
        </authorList>
    </citation>
    <scope>NUCLEOTIDE SEQUENCE [LARGE SCALE GENOMIC DNA]</scope>
    <source>
        <strain evidence="1 2">CCM 7650</strain>
    </source>
</reference>
<dbReference type="Proteomes" id="UP001589797">
    <property type="component" value="Unassembled WGS sequence"/>
</dbReference>
<evidence type="ECO:0000313" key="1">
    <source>
        <dbReference type="EMBL" id="MFC0263096.1"/>
    </source>
</evidence>
<evidence type="ECO:0000313" key="2">
    <source>
        <dbReference type="Proteomes" id="UP001589797"/>
    </source>
</evidence>
<dbReference type="EMBL" id="JBHLWI010000028">
    <property type="protein sequence ID" value="MFC0263096.1"/>
    <property type="molecule type" value="Genomic_DNA"/>
</dbReference>
<organism evidence="1 2">
    <name type="scientific">Fontibacter flavus</name>
    <dbReference type="NCBI Taxonomy" id="654838"/>
    <lineage>
        <taxon>Bacteria</taxon>
        <taxon>Pseudomonadati</taxon>
        <taxon>Bacteroidota</taxon>
        <taxon>Cytophagia</taxon>
        <taxon>Cytophagales</taxon>
        <taxon>Cyclobacteriaceae</taxon>
        <taxon>Fontibacter</taxon>
    </lineage>
</organism>